<sequence>MDKLWAPWRMKYISGAHKDEGCIFCTKPKENNDRDNLILYRGKHAFVMMNLFPYNNGHLMVAPYKHTGNIEDLDDNELLDMMHLVQKSIKAIKKCMRPDGFNTGFNIGRAAGAGIEAHVHFHIVPRWVGDTNFMPTLAGTKVISEHILDTYDKIYKEIHLEDI</sequence>
<dbReference type="Gene3D" id="3.30.428.10">
    <property type="entry name" value="HIT-like"/>
    <property type="match status" value="1"/>
</dbReference>
<evidence type="ECO:0000313" key="7">
    <source>
        <dbReference type="Proteomes" id="UP000322876"/>
    </source>
</evidence>
<evidence type="ECO:0000256" key="3">
    <source>
        <dbReference type="PIRSR" id="PIRSR639383-2"/>
    </source>
</evidence>
<accession>A0A5A8F4I7</accession>
<dbReference type="Pfam" id="PF01230">
    <property type="entry name" value="HIT"/>
    <property type="match status" value="1"/>
</dbReference>
<feature type="binding site" evidence="3">
    <location>
        <position position="122"/>
    </location>
    <ligand>
        <name>substrate</name>
    </ligand>
</feature>
<feature type="binding site" evidence="3">
    <location>
        <position position="50"/>
    </location>
    <ligand>
        <name>substrate</name>
    </ligand>
</feature>
<feature type="active site" description="Tele-AMP-histidine intermediate" evidence="2">
    <location>
        <position position="120"/>
    </location>
</feature>
<keyword evidence="7" id="KW-1185">Reference proteome</keyword>
<dbReference type="InterPro" id="IPR036265">
    <property type="entry name" value="HIT-like_sf"/>
</dbReference>
<feature type="short sequence motif" description="Histidine triad motif" evidence="4">
    <location>
        <begin position="118"/>
        <end position="122"/>
    </location>
</feature>
<reference evidence="6 7" key="1">
    <citation type="submission" date="2019-06" db="EMBL/GenBank/DDBJ databases">
        <title>Genomic insights into carbon and energy metabolism of Deferribacter autotrophicus revealed new metabolic traits in the phylum Deferribacteres.</title>
        <authorList>
            <person name="Slobodkin A.I."/>
            <person name="Slobodkina G.B."/>
            <person name="Allioux M."/>
            <person name="Alain K."/>
            <person name="Jebbar M."/>
            <person name="Shadrin V."/>
            <person name="Kublanov I.V."/>
            <person name="Toshchakov S.V."/>
            <person name="Bonch-Osmolovskaya E.A."/>
        </authorList>
    </citation>
    <scope>NUCLEOTIDE SEQUENCE [LARGE SCALE GENOMIC DNA]</scope>
    <source>
        <strain evidence="6 7">SL50</strain>
    </source>
</reference>
<comment type="caution">
    <text evidence="6">The sequence shown here is derived from an EMBL/GenBank/DDBJ whole genome shotgun (WGS) entry which is preliminary data.</text>
</comment>
<dbReference type="GO" id="GO:0000166">
    <property type="term" value="F:nucleotide binding"/>
    <property type="evidence" value="ECO:0007669"/>
    <property type="project" value="UniProtKB-KW"/>
</dbReference>
<organism evidence="6 7">
    <name type="scientific">Deferribacter autotrophicus</name>
    <dbReference type="NCBI Taxonomy" id="500465"/>
    <lineage>
        <taxon>Bacteria</taxon>
        <taxon>Pseudomonadati</taxon>
        <taxon>Deferribacterota</taxon>
        <taxon>Deferribacteres</taxon>
        <taxon>Deferribacterales</taxon>
        <taxon>Deferribacteraceae</taxon>
        <taxon>Deferribacter</taxon>
    </lineage>
</organism>
<evidence type="ECO:0000259" key="5">
    <source>
        <dbReference type="PROSITE" id="PS51084"/>
    </source>
</evidence>
<dbReference type="EMBL" id="VFJB01000003">
    <property type="protein sequence ID" value="KAA0258867.1"/>
    <property type="molecule type" value="Genomic_DNA"/>
</dbReference>
<dbReference type="PANTHER" id="PTHR42997:SF1">
    <property type="entry name" value="AP-4-A PHOSPHORYLASE"/>
    <property type="match status" value="1"/>
</dbReference>
<evidence type="ECO:0000256" key="2">
    <source>
        <dbReference type="PIRSR" id="PIRSR639383-1"/>
    </source>
</evidence>
<keyword evidence="1" id="KW-0547">Nucleotide-binding</keyword>
<gene>
    <name evidence="6" type="ORF">FHQ18_02670</name>
</gene>
<dbReference type="SUPFAM" id="SSF54197">
    <property type="entry name" value="HIT-like"/>
    <property type="match status" value="1"/>
</dbReference>
<evidence type="ECO:0000256" key="1">
    <source>
        <dbReference type="ARBA" id="ARBA00022741"/>
    </source>
</evidence>
<evidence type="ECO:0000256" key="4">
    <source>
        <dbReference type="PROSITE-ProRule" id="PRU00464"/>
    </source>
</evidence>
<feature type="domain" description="HIT" evidence="5">
    <location>
        <begin position="23"/>
        <end position="133"/>
    </location>
</feature>
<dbReference type="RefSeq" id="WP_149265627.1">
    <property type="nucleotide sequence ID" value="NZ_VFJB01000003.1"/>
</dbReference>
<dbReference type="PANTHER" id="PTHR42997">
    <property type="entry name" value="HIT FAMILY HYDROLASE"/>
    <property type="match status" value="1"/>
</dbReference>
<protein>
    <submittedName>
        <fullName evidence="6">HIT domain-containing protein</fullName>
    </submittedName>
</protein>
<dbReference type="GO" id="GO:0003824">
    <property type="term" value="F:catalytic activity"/>
    <property type="evidence" value="ECO:0007669"/>
    <property type="project" value="InterPro"/>
</dbReference>
<dbReference type="CDD" id="cd01275">
    <property type="entry name" value="FHIT"/>
    <property type="match status" value="1"/>
</dbReference>
<dbReference type="PROSITE" id="PS51084">
    <property type="entry name" value="HIT_2"/>
    <property type="match status" value="1"/>
</dbReference>
<dbReference type="Proteomes" id="UP000322876">
    <property type="component" value="Unassembled WGS sequence"/>
</dbReference>
<name>A0A5A8F4I7_9BACT</name>
<dbReference type="InterPro" id="IPR052908">
    <property type="entry name" value="AP-4-A_phosphorylase"/>
</dbReference>
<evidence type="ECO:0000313" key="6">
    <source>
        <dbReference type="EMBL" id="KAA0258867.1"/>
    </source>
</evidence>
<proteinExistence type="predicted"/>
<dbReference type="InterPro" id="IPR011146">
    <property type="entry name" value="HIT-like"/>
</dbReference>
<dbReference type="InterPro" id="IPR039383">
    <property type="entry name" value="FHIT"/>
</dbReference>
<dbReference type="OrthoDB" id="9784774at2"/>
<dbReference type="AlphaFoldDB" id="A0A5A8F4I7"/>